<feature type="compositionally biased region" description="Basic and acidic residues" evidence="1">
    <location>
        <begin position="11"/>
        <end position="26"/>
    </location>
</feature>
<evidence type="ECO:0000313" key="2">
    <source>
        <dbReference type="EMBL" id="KAA6372369.1"/>
    </source>
</evidence>
<feature type="region of interest" description="Disordered" evidence="1">
    <location>
        <begin position="1"/>
        <end position="26"/>
    </location>
</feature>
<accession>A0A5J4UPI1</accession>
<dbReference type="Proteomes" id="UP000324800">
    <property type="component" value="Unassembled WGS sequence"/>
</dbReference>
<reference evidence="2 3" key="1">
    <citation type="submission" date="2019-03" db="EMBL/GenBank/DDBJ databases">
        <title>Single cell metagenomics reveals metabolic interactions within the superorganism composed of flagellate Streblomastix strix and complex community of Bacteroidetes bacteria on its surface.</title>
        <authorList>
            <person name="Treitli S.C."/>
            <person name="Kolisko M."/>
            <person name="Husnik F."/>
            <person name="Keeling P."/>
            <person name="Hampl V."/>
        </authorList>
    </citation>
    <scope>NUCLEOTIDE SEQUENCE [LARGE SCALE GENOMIC DNA]</scope>
    <source>
        <strain evidence="2">ST1C</strain>
    </source>
</reference>
<organism evidence="2 3">
    <name type="scientific">Streblomastix strix</name>
    <dbReference type="NCBI Taxonomy" id="222440"/>
    <lineage>
        <taxon>Eukaryota</taxon>
        <taxon>Metamonada</taxon>
        <taxon>Preaxostyla</taxon>
        <taxon>Oxymonadida</taxon>
        <taxon>Streblomastigidae</taxon>
        <taxon>Streblomastix</taxon>
    </lineage>
</organism>
<dbReference type="EMBL" id="SNRW01013653">
    <property type="protein sequence ID" value="KAA6372369.1"/>
    <property type="molecule type" value="Genomic_DNA"/>
</dbReference>
<feature type="non-terminal residue" evidence="2">
    <location>
        <position position="1"/>
    </location>
</feature>
<comment type="caution">
    <text evidence="2">The sequence shown here is derived from an EMBL/GenBank/DDBJ whole genome shotgun (WGS) entry which is preliminary data.</text>
</comment>
<sequence>VIIERWNAADTDAKGSGKKGLDSTDN</sequence>
<proteinExistence type="predicted"/>
<name>A0A5J4UPI1_9EUKA</name>
<dbReference type="AlphaFoldDB" id="A0A5J4UPI1"/>
<gene>
    <name evidence="2" type="ORF">EZS28_032103</name>
</gene>
<evidence type="ECO:0000256" key="1">
    <source>
        <dbReference type="SAM" id="MobiDB-lite"/>
    </source>
</evidence>
<protein>
    <submittedName>
        <fullName evidence="2">Uncharacterized protein</fullName>
    </submittedName>
</protein>
<evidence type="ECO:0000313" key="3">
    <source>
        <dbReference type="Proteomes" id="UP000324800"/>
    </source>
</evidence>